<evidence type="ECO:0000256" key="1">
    <source>
        <dbReference type="SAM" id="MobiDB-lite"/>
    </source>
</evidence>
<evidence type="ECO:0000313" key="2">
    <source>
        <dbReference type="EMBL" id="KAI1882792.1"/>
    </source>
</evidence>
<name>A0A8T3CHF6_9TELE</name>
<evidence type="ECO:0000313" key="3">
    <source>
        <dbReference type="Proteomes" id="UP000829720"/>
    </source>
</evidence>
<feature type="region of interest" description="Disordered" evidence="1">
    <location>
        <begin position="1"/>
        <end position="20"/>
    </location>
</feature>
<accession>A0A8T3CHF6</accession>
<proteinExistence type="predicted"/>
<dbReference type="EMBL" id="JAERUA010000024">
    <property type="protein sequence ID" value="KAI1882792.1"/>
    <property type="molecule type" value="Genomic_DNA"/>
</dbReference>
<protein>
    <submittedName>
        <fullName evidence="2">Uncharacterized protein</fullName>
    </submittedName>
</protein>
<reference evidence="2" key="1">
    <citation type="submission" date="2021-01" db="EMBL/GenBank/DDBJ databases">
        <authorList>
            <person name="Zahm M."/>
            <person name="Roques C."/>
            <person name="Cabau C."/>
            <person name="Klopp C."/>
            <person name="Donnadieu C."/>
            <person name="Jouanno E."/>
            <person name="Lampietro C."/>
            <person name="Louis A."/>
            <person name="Herpin A."/>
            <person name="Echchiki A."/>
            <person name="Berthelot C."/>
            <person name="Parey E."/>
            <person name="Roest-Crollius H."/>
            <person name="Braasch I."/>
            <person name="Postlethwait J."/>
            <person name="Bobe J."/>
            <person name="Montfort J."/>
            <person name="Bouchez O."/>
            <person name="Begum T."/>
            <person name="Mejri S."/>
            <person name="Adams A."/>
            <person name="Chen W.-J."/>
            <person name="Guiguen Y."/>
        </authorList>
    </citation>
    <scope>NUCLEOTIDE SEQUENCE</scope>
    <source>
        <tissue evidence="2">Blood</tissue>
    </source>
</reference>
<comment type="caution">
    <text evidence="2">The sequence shown here is derived from an EMBL/GenBank/DDBJ whole genome shotgun (WGS) entry which is preliminary data.</text>
</comment>
<sequence length="71" mass="7697">MMERPGSCRPRPTPYQLAISPPFIGSPAGMKVCSLWRKKTEQTSGPLRTSALQAIAGWKNKTSMPRGPPSA</sequence>
<keyword evidence="3" id="KW-1185">Reference proteome</keyword>
<gene>
    <name evidence="2" type="ORF">AGOR_G00238570</name>
</gene>
<dbReference type="AlphaFoldDB" id="A0A8T3CHF6"/>
<organism evidence="2 3">
    <name type="scientific">Albula goreensis</name>
    <dbReference type="NCBI Taxonomy" id="1534307"/>
    <lineage>
        <taxon>Eukaryota</taxon>
        <taxon>Metazoa</taxon>
        <taxon>Chordata</taxon>
        <taxon>Craniata</taxon>
        <taxon>Vertebrata</taxon>
        <taxon>Euteleostomi</taxon>
        <taxon>Actinopterygii</taxon>
        <taxon>Neopterygii</taxon>
        <taxon>Teleostei</taxon>
        <taxon>Albuliformes</taxon>
        <taxon>Albulidae</taxon>
        <taxon>Albula</taxon>
    </lineage>
</organism>
<dbReference type="Proteomes" id="UP000829720">
    <property type="component" value="Unassembled WGS sequence"/>
</dbReference>